<dbReference type="AlphaFoldDB" id="A0AAN9TXP0"/>
<accession>A0AAN9TXP0</accession>
<proteinExistence type="predicted"/>
<evidence type="ECO:0000256" key="5">
    <source>
        <dbReference type="ARBA" id="ARBA00029903"/>
    </source>
</evidence>
<dbReference type="GO" id="GO:0006644">
    <property type="term" value="P:phospholipid metabolic process"/>
    <property type="evidence" value="ECO:0007669"/>
    <property type="project" value="InterPro"/>
</dbReference>
<sequence>MSLDVSVTPGVKCGFASPMPPRPQNHQFQLKSLWNPNPGATKKKWVPQEHPIRKLGVTITLNKNMKSYKLRQVTNGRHLIQLIYDKSNLLTHCDYVRRKRKAAKFLRAFKADLEMSRKNVTHLDSKPMPREFAMWLHFHKLKVDCHNISKDKKLYKTKRMISKTPSAYDLPKETWKFSDLLLVPGTKWCGKGWSAQKYNHLGGFGSADKCCRVHDTTCPFWIGTMEEKYGLFNWRLNTLMHCSCDQRQFLCGPNWFAGYNGDEFISPIGMRNHEPAGENSSPSSHYRTSSAIFITSKLQNFFSPFNTAIAL</sequence>
<dbReference type="GO" id="GO:0004623">
    <property type="term" value="F:phospholipase A2 activity"/>
    <property type="evidence" value="ECO:0007669"/>
    <property type="project" value="UniProtKB-EC"/>
</dbReference>
<evidence type="ECO:0000256" key="2">
    <source>
        <dbReference type="ARBA" id="ARBA00013278"/>
    </source>
</evidence>
<dbReference type="InterPro" id="IPR016090">
    <property type="entry name" value="PLA2-like_dom"/>
</dbReference>
<evidence type="ECO:0000313" key="8">
    <source>
        <dbReference type="Proteomes" id="UP001367676"/>
    </source>
</evidence>
<dbReference type="InterPro" id="IPR036444">
    <property type="entry name" value="PLipase_A2_dom_sf"/>
</dbReference>
<dbReference type="EC" id="3.1.1.4" evidence="2"/>
<dbReference type="GO" id="GO:0016042">
    <property type="term" value="P:lipid catabolic process"/>
    <property type="evidence" value="ECO:0007669"/>
    <property type="project" value="UniProtKB-KW"/>
</dbReference>
<name>A0AAN9TXP0_9HEMI</name>
<dbReference type="Pfam" id="PF05826">
    <property type="entry name" value="Phospholip_A2_2"/>
    <property type="match status" value="1"/>
</dbReference>
<keyword evidence="8" id="KW-1185">Reference proteome</keyword>
<gene>
    <name evidence="7" type="ORF">V9T40_006360</name>
</gene>
<dbReference type="Gene3D" id="1.20.90.10">
    <property type="entry name" value="Phospholipase A2 domain"/>
    <property type="match status" value="1"/>
</dbReference>
<comment type="caution">
    <text evidence="7">The sequence shown here is derived from an EMBL/GenBank/DDBJ whole genome shotgun (WGS) entry which is preliminary data.</text>
</comment>
<dbReference type="EMBL" id="JBBCAQ010000014">
    <property type="protein sequence ID" value="KAK7598125.1"/>
    <property type="molecule type" value="Genomic_DNA"/>
</dbReference>
<dbReference type="SUPFAM" id="SSF48619">
    <property type="entry name" value="Phospholipase A2, PLA2"/>
    <property type="match status" value="1"/>
</dbReference>
<evidence type="ECO:0000256" key="4">
    <source>
        <dbReference type="ARBA" id="ARBA00023098"/>
    </source>
</evidence>
<keyword evidence="3" id="KW-0442">Lipid degradation</keyword>
<protein>
    <recommendedName>
        <fullName evidence="2">phospholipase A2</fullName>
        <ecNumber evidence="2">3.1.1.4</ecNumber>
    </recommendedName>
    <alternativeName>
        <fullName evidence="5">Phosphatidylcholine 2-acylhydrolase</fullName>
    </alternativeName>
</protein>
<dbReference type="PANTHER" id="PTHR12253">
    <property type="entry name" value="RH14732P"/>
    <property type="match status" value="1"/>
</dbReference>
<comment type="cofactor">
    <cofactor evidence="1">
        <name>Ca(2+)</name>
        <dbReference type="ChEBI" id="CHEBI:29108"/>
    </cofactor>
</comment>
<dbReference type="GO" id="GO:0050482">
    <property type="term" value="P:arachidonate secretion"/>
    <property type="evidence" value="ECO:0007669"/>
    <property type="project" value="InterPro"/>
</dbReference>
<evidence type="ECO:0000259" key="6">
    <source>
        <dbReference type="Pfam" id="PF05826"/>
    </source>
</evidence>
<evidence type="ECO:0000313" key="7">
    <source>
        <dbReference type="EMBL" id="KAK7598125.1"/>
    </source>
</evidence>
<reference evidence="7 8" key="1">
    <citation type="submission" date="2024-03" db="EMBL/GenBank/DDBJ databases">
        <title>Adaptation during the transition from Ophiocordyceps entomopathogen to insect associate is accompanied by gene loss and intensified selection.</title>
        <authorList>
            <person name="Ward C.M."/>
            <person name="Onetto C.A."/>
            <person name="Borneman A.R."/>
        </authorList>
    </citation>
    <scope>NUCLEOTIDE SEQUENCE [LARGE SCALE GENOMIC DNA]</scope>
    <source>
        <strain evidence="7">AWRI1</strain>
        <tissue evidence="7">Single Adult Female</tissue>
    </source>
</reference>
<dbReference type="Proteomes" id="UP001367676">
    <property type="component" value="Unassembled WGS sequence"/>
</dbReference>
<feature type="domain" description="Phospholipase A2-like central" evidence="6">
    <location>
        <begin position="183"/>
        <end position="251"/>
    </location>
</feature>
<evidence type="ECO:0000256" key="3">
    <source>
        <dbReference type="ARBA" id="ARBA00022963"/>
    </source>
</evidence>
<evidence type="ECO:0000256" key="1">
    <source>
        <dbReference type="ARBA" id="ARBA00001913"/>
    </source>
</evidence>
<keyword evidence="4" id="KW-0443">Lipid metabolism</keyword>
<organism evidence="7 8">
    <name type="scientific">Parthenolecanium corni</name>
    <dbReference type="NCBI Taxonomy" id="536013"/>
    <lineage>
        <taxon>Eukaryota</taxon>
        <taxon>Metazoa</taxon>
        <taxon>Ecdysozoa</taxon>
        <taxon>Arthropoda</taxon>
        <taxon>Hexapoda</taxon>
        <taxon>Insecta</taxon>
        <taxon>Pterygota</taxon>
        <taxon>Neoptera</taxon>
        <taxon>Paraneoptera</taxon>
        <taxon>Hemiptera</taxon>
        <taxon>Sternorrhyncha</taxon>
        <taxon>Coccoidea</taxon>
        <taxon>Coccidae</taxon>
        <taxon>Parthenolecanium</taxon>
    </lineage>
</organism>